<sequence length="457" mass="49562">MSNNTPYDPQPSLAAAVAEDAQALLIANSRRRDLIKGGLAASLVSMFGSSLLAGYGGDDDGVWVPKRTVMVILENKSLQELVGDPAMPYLNSLADNSALMANAYFAETPYGIAPTGFRHSVPSRGSQTNYFYLYAGNNQGALPDWFQSPGSPFLGTAYQDPYGNKLAEPIKNTPVGISNNLIPANMRPFTTPNLGAAIIQAGHTFASFSEWLPYPSFDKKGYTKDPVIDGYARRHNPVINWINLPKTDVPASKSRFVLPLSANLSMTATTDPTDGQKYPGFGIDKDGKPAGYDQLPTVSIVVPTNANNIHTGSKAACDQWLQANIKSYADWARANDSLLIVTTDEDGFTDNTNGTGPYDAYIGQIAKIAGSYQYGIDRITTLFYGPENKVARGIYRDRIDHLNVLATILDLYGALDQFKADFAQAYVGSSDLFRANEARRQLANLVPLRNVFGRVAA</sequence>
<organism evidence="2 4">
    <name type="scientific">Cupriavidus taiwanensis</name>
    <dbReference type="NCBI Taxonomy" id="164546"/>
    <lineage>
        <taxon>Bacteria</taxon>
        <taxon>Pseudomonadati</taxon>
        <taxon>Pseudomonadota</taxon>
        <taxon>Betaproteobacteria</taxon>
        <taxon>Burkholderiales</taxon>
        <taxon>Burkholderiaceae</taxon>
        <taxon>Cupriavidus</taxon>
    </lineage>
</organism>
<dbReference type="InterPro" id="IPR007312">
    <property type="entry name" value="Phosphoesterase"/>
</dbReference>
<reference evidence="2" key="2">
    <citation type="submission" date="2018-01" db="EMBL/GenBank/DDBJ databases">
        <authorList>
            <person name="Clerissi C."/>
        </authorList>
    </citation>
    <scope>NUCLEOTIDE SEQUENCE</scope>
    <source>
        <strain evidence="2">Cupriavidus taiwanensis STM 8556</strain>
    </source>
</reference>
<evidence type="ECO:0000313" key="3">
    <source>
        <dbReference type="EMBL" id="SPD49057.1"/>
    </source>
</evidence>
<dbReference type="AlphaFoldDB" id="A0A375EFF0"/>
<keyword evidence="1" id="KW-0378">Hydrolase</keyword>
<dbReference type="Proteomes" id="UP000256952">
    <property type="component" value="Unassembled WGS sequence"/>
</dbReference>
<dbReference type="GO" id="GO:0016788">
    <property type="term" value="F:hydrolase activity, acting on ester bonds"/>
    <property type="evidence" value="ECO:0007669"/>
    <property type="project" value="InterPro"/>
</dbReference>
<evidence type="ECO:0000313" key="4">
    <source>
        <dbReference type="Proteomes" id="UP000256952"/>
    </source>
</evidence>
<dbReference type="Pfam" id="PF04185">
    <property type="entry name" value="Phosphoesterase"/>
    <property type="match status" value="1"/>
</dbReference>
<dbReference type="EMBL" id="LT984809">
    <property type="protein sequence ID" value="SPD49057.1"/>
    <property type="molecule type" value="Genomic_DNA"/>
</dbReference>
<dbReference type="Gene3D" id="3.40.720.10">
    <property type="entry name" value="Alkaline Phosphatase, subunit A"/>
    <property type="match status" value="1"/>
</dbReference>
<dbReference type="SUPFAM" id="SSF53649">
    <property type="entry name" value="Alkaline phosphatase-like"/>
    <property type="match status" value="1"/>
</dbReference>
<geneLocation type="plasmid" evidence="3">
    <name>I</name>
</geneLocation>
<dbReference type="InterPro" id="IPR017850">
    <property type="entry name" value="Alkaline_phosphatase_core_sf"/>
</dbReference>
<name>A0A375EFF0_9BURK</name>
<dbReference type="RefSeq" id="WP_115684072.1">
    <property type="nucleotide sequence ID" value="NZ_LT984809.1"/>
</dbReference>
<proteinExistence type="predicted"/>
<dbReference type="EMBL" id="OFTH01000054">
    <property type="protein sequence ID" value="SOZ75366.1"/>
    <property type="molecule type" value="Genomic_DNA"/>
</dbReference>
<accession>A0A375EFF0</accession>
<protein>
    <submittedName>
        <fullName evidence="2">Secreted acid phosphatase</fullName>
    </submittedName>
</protein>
<gene>
    <name evidence="3" type="ORF">CBM2612_P0402</name>
    <name evidence="2" type="ORF">CBM2613_U30026</name>
</gene>
<keyword evidence="3" id="KW-0614">Plasmid</keyword>
<evidence type="ECO:0000256" key="1">
    <source>
        <dbReference type="ARBA" id="ARBA00022801"/>
    </source>
</evidence>
<reference evidence="3 4" key="1">
    <citation type="submission" date="2018-01" db="EMBL/GenBank/DDBJ databases">
        <authorList>
            <person name="Gaut B.S."/>
            <person name="Morton B.R."/>
            <person name="Clegg M.T."/>
            <person name="Duvall M.R."/>
        </authorList>
    </citation>
    <scope>NUCLEOTIDE SEQUENCE [LARGE SCALE GENOMIC DNA]</scope>
    <source>
        <strain evidence="3">Cupriavidus taiwanensis STM 8555</strain>
        <plasmid evidence="3">I</plasmid>
    </source>
</reference>
<evidence type="ECO:0000313" key="2">
    <source>
        <dbReference type="EMBL" id="SOZ75366.1"/>
    </source>
</evidence>